<evidence type="ECO:0000259" key="11">
    <source>
        <dbReference type="Pfam" id="PF00425"/>
    </source>
</evidence>
<comment type="catalytic activity">
    <reaction evidence="1">
        <text>chorismate + L-glutamine = 4-amino-4-deoxychorismate + L-glutamate</text>
        <dbReference type="Rhea" id="RHEA:11672"/>
        <dbReference type="ChEBI" id="CHEBI:29748"/>
        <dbReference type="ChEBI" id="CHEBI:29985"/>
        <dbReference type="ChEBI" id="CHEBI:58359"/>
        <dbReference type="ChEBI" id="CHEBI:58406"/>
        <dbReference type="EC" id="2.6.1.85"/>
    </reaction>
</comment>
<evidence type="ECO:0000256" key="5">
    <source>
        <dbReference type="ARBA" id="ARBA00022679"/>
    </source>
</evidence>
<dbReference type="GO" id="GO:0046656">
    <property type="term" value="P:folic acid biosynthetic process"/>
    <property type="evidence" value="ECO:0007669"/>
    <property type="project" value="UniProtKB-KW"/>
</dbReference>
<dbReference type="Gene3D" id="3.40.50.880">
    <property type="match status" value="1"/>
</dbReference>
<gene>
    <name evidence="13" type="ORF">GNLVRS02_ARAD1C30338g</name>
</gene>
<feature type="domain" description="Glutamine amidotransferase" evidence="10">
    <location>
        <begin position="4"/>
        <end position="187"/>
    </location>
</feature>
<feature type="domain" description="Anthranilate synthase component I N-terminal" evidence="12">
    <location>
        <begin position="258"/>
        <end position="360"/>
    </location>
</feature>
<dbReference type="InterPro" id="IPR006805">
    <property type="entry name" value="Anth_synth_I_N"/>
</dbReference>
<proteinExistence type="inferred from homology"/>
<dbReference type="PROSITE" id="PS51273">
    <property type="entry name" value="GATASE_TYPE_1"/>
    <property type="match status" value="1"/>
</dbReference>
<dbReference type="InterPro" id="IPR005801">
    <property type="entry name" value="ADC_synthase"/>
</dbReference>
<dbReference type="EC" id="2.6.1.85" evidence="4"/>
<dbReference type="InterPro" id="IPR015890">
    <property type="entry name" value="Chorismate_C"/>
</dbReference>
<evidence type="ECO:0000256" key="3">
    <source>
        <dbReference type="ARBA" id="ARBA00005970"/>
    </source>
</evidence>
<dbReference type="GO" id="GO:0005737">
    <property type="term" value="C:cytoplasm"/>
    <property type="evidence" value="ECO:0007669"/>
    <property type="project" value="TreeGrafter"/>
</dbReference>
<dbReference type="UniPathway" id="UPA00077">
    <property type="reaction ID" value="UER00149"/>
</dbReference>
<evidence type="ECO:0000256" key="2">
    <source>
        <dbReference type="ARBA" id="ARBA00005009"/>
    </source>
</evidence>
<keyword evidence="7" id="KW-0315">Glutamine amidotransferase</keyword>
<evidence type="ECO:0000256" key="1">
    <source>
        <dbReference type="ARBA" id="ARBA00001000"/>
    </source>
</evidence>
<dbReference type="AlphaFoldDB" id="A0A060T378"/>
<dbReference type="Pfam" id="PF00117">
    <property type="entry name" value="GATase"/>
    <property type="match status" value="1"/>
</dbReference>
<dbReference type="Gene3D" id="3.60.120.10">
    <property type="entry name" value="Anthranilate synthase"/>
    <property type="match status" value="1"/>
</dbReference>
<accession>A0A060T378</accession>
<dbReference type="NCBIfam" id="TIGR00566">
    <property type="entry name" value="trpG_papA"/>
    <property type="match status" value="1"/>
</dbReference>
<evidence type="ECO:0000256" key="7">
    <source>
        <dbReference type="ARBA" id="ARBA00022962"/>
    </source>
</evidence>
<dbReference type="EMBL" id="HG937693">
    <property type="protein sequence ID" value="CDP35219.1"/>
    <property type="molecule type" value="Genomic_DNA"/>
</dbReference>
<dbReference type="Pfam" id="PF04715">
    <property type="entry name" value="Anth_synt_I_N"/>
    <property type="match status" value="1"/>
</dbReference>
<name>A0A060T378_BLAAD</name>
<reference evidence="13" key="2">
    <citation type="submission" date="2014-06" db="EMBL/GenBank/DDBJ databases">
        <title>The complete genome of Blastobotrys (Arxula) adeninivorans LS3 - a yeast of biotechnological interest.</title>
        <authorList>
            <person name="Kunze G."/>
            <person name="Gaillardin C."/>
            <person name="Czernicka M."/>
            <person name="Durrens P."/>
            <person name="Martin T."/>
            <person name="Boer E."/>
            <person name="Gabaldon T."/>
            <person name="Cruz J."/>
            <person name="Talla E."/>
            <person name="Marck C."/>
            <person name="Goffeau A."/>
            <person name="Barbe V."/>
            <person name="Baret P."/>
            <person name="Baronian K."/>
            <person name="Beier S."/>
            <person name="Bleykasten C."/>
            <person name="Bode R."/>
            <person name="Casaregola S."/>
            <person name="Despons L."/>
            <person name="Fairhead C."/>
            <person name="Giersberg M."/>
            <person name="Gierski P."/>
            <person name="Hahnel U."/>
            <person name="Hartmann A."/>
            <person name="Jankowska D."/>
            <person name="Jubin C."/>
            <person name="Jung P."/>
            <person name="Lafontaine I."/>
            <person name="Leh-Louis V."/>
            <person name="Lemaire M."/>
            <person name="Marcet-Houben M."/>
            <person name="Mascher M."/>
            <person name="Morel G."/>
            <person name="Richard G.-F."/>
            <person name="Riechen J."/>
            <person name="Sacerdot C."/>
            <person name="Sarkar A."/>
            <person name="Savel G."/>
            <person name="Schacherer J."/>
            <person name="Sherman D."/>
            <person name="Straub M.-L."/>
            <person name="Stein N."/>
            <person name="Thierry A."/>
            <person name="Trautwein-Schult A."/>
            <person name="Westhof E."/>
            <person name="Worch S."/>
            <person name="Dujon B."/>
            <person name="Souciet J.-L."/>
            <person name="Wincker P."/>
            <person name="Scholz U."/>
            <person name="Neuveglise N."/>
        </authorList>
    </citation>
    <scope>NUCLEOTIDE SEQUENCE</scope>
    <source>
        <strain evidence="13">LS3</strain>
    </source>
</reference>
<reference evidence="13" key="1">
    <citation type="submission" date="2014-02" db="EMBL/GenBank/DDBJ databases">
        <authorList>
            <person name="Genoscope - CEA"/>
        </authorList>
    </citation>
    <scope>NUCLEOTIDE SEQUENCE</scope>
    <source>
        <strain evidence="13">LS3</strain>
    </source>
</reference>
<dbReference type="InterPro" id="IPR029062">
    <property type="entry name" value="Class_I_gatase-like"/>
</dbReference>
<dbReference type="PANTHER" id="PTHR11236">
    <property type="entry name" value="AMINOBENZOATE/ANTHRANILATE SYNTHASE"/>
    <property type="match status" value="1"/>
</dbReference>
<dbReference type="GO" id="GO:0000162">
    <property type="term" value="P:L-tryptophan biosynthetic process"/>
    <property type="evidence" value="ECO:0007669"/>
    <property type="project" value="TreeGrafter"/>
</dbReference>
<dbReference type="InterPro" id="IPR017926">
    <property type="entry name" value="GATASE"/>
</dbReference>
<comment type="pathway">
    <text evidence="2">Cofactor biosynthesis; tetrahydrofolate biosynthesis; 4-aminobenzoate from chorismate: step 1/2.</text>
</comment>
<dbReference type="Pfam" id="PF00425">
    <property type="entry name" value="Chorismate_bind"/>
    <property type="match status" value="1"/>
</dbReference>
<dbReference type="CDD" id="cd01743">
    <property type="entry name" value="GATase1_Anthranilate_Synthase"/>
    <property type="match status" value="1"/>
</dbReference>
<dbReference type="GO" id="GO:0008153">
    <property type="term" value="P:4-aminobenzoate biosynthetic process"/>
    <property type="evidence" value="ECO:0007669"/>
    <property type="project" value="TreeGrafter"/>
</dbReference>
<dbReference type="InterPro" id="IPR006221">
    <property type="entry name" value="TrpG/PapA_dom"/>
</dbReference>
<dbReference type="GO" id="GO:0046820">
    <property type="term" value="F:4-amino-4-deoxychorismate synthase activity"/>
    <property type="evidence" value="ECO:0007669"/>
    <property type="project" value="UniProtKB-EC"/>
</dbReference>
<evidence type="ECO:0000259" key="12">
    <source>
        <dbReference type="Pfam" id="PF04715"/>
    </source>
</evidence>
<dbReference type="InterPro" id="IPR019999">
    <property type="entry name" value="Anth_synth_I-like"/>
</dbReference>
<keyword evidence="6" id="KW-0289">Folate biosynthesis</keyword>
<evidence type="ECO:0000256" key="6">
    <source>
        <dbReference type="ARBA" id="ARBA00022909"/>
    </source>
</evidence>
<dbReference type="SUPFAM" id="SSF52317">
    <property type="entry name" value="Class I glutamine amidotransferase-like"/>
    <property type="match status" value="1"/>
</dbReference>
<sequence length="691" mass="77040">MAILLIDSYDSFTYNLHKLVEQVTQAPVVTVHNDKVTGADLEKYHHLFDAVVLGPGPGSPTNPSDIGVLDDVWSLSIPVFGVCLGFQCLVLHCGGQIDRLARPHHGQPSQIEHTGESIFAGIPQKFEAIRYHSLYAANSLGSVVPLAWSADDSVLMAGKHATKPFYGVQYHPESICSTQGHEVFSNFWNLAKEYNHDCRTNRPLDKAALQEFIDKFSAKPYPLEVAIDNLPTCPDAHLALRTLSGKVSASVAIRLCDAIRSSLNCDFALLNSARDPGRWSIIGLLQHDTVIFRTRNNTLYKEPYNKSGTSEQTDLTDSSVWEHITKFMEPKIAQYRNNVQVQEHDLPFVGGLIGHFTYEQEAALAYVENCVLLDNQSNTIWLASIRPGFDMQSLEDCIKNALNDSSPVSESSGPSSIGPASVQIIDRNRYEQKFNQCQEYLHSGDSYELCLTAQTVITLPNPVDPWKIYKHLVNRNPAPYSCFLQFDRPLIGSSPERFMSWSRQGICEFRPIKGTVKKGPQMTRQKAEDILNSNKERGENLMIVDLIRHDLNQLLDNVRVDKLMTVEEYHTVYQLVSVIKGDLPTHGYKGIDVLATSLPPGSMTGAPKKRSVEILKSLEDTPRGSYSGVSGYWSVTDEGDWSVIIRSLFQHPDDEANVWRAGAGGAITVLSNATDEWNEMLTKLESVLIFD</sequence>
<dbReference type="PRINTS" id="PR00096">
    <property type="entry name" value="GATASE"/>
</dbReference>
<evidence type="ECO:0000256" key="4">
    <source>
        <dbReference type="ARBA" id="ARBA00013139"/>
    </source>
</evidence>
<keyword evidence="5" id="KW-0808">Transferase</keyword>
<protein>
    <recommendedName>
        <fullName evidence="4">aminodeoxychorismate synthase</fullName>
        <ecNumber evidence="4">2.6.1.85</ecNumber>
    </recommendedName>
    <alternativeName>
        <fullName evidence="8">Para-aminobenzoate synthase</fullName>
    </alternativeName>
    <alternativeName>
        <fullName evidence="9">p-aminobenzoic acid synthase</fullName>
    </alternativeName>
</protein>
<dbReference type="PhylomeDB" id="A0A060T378"/>
<evidence type="ECO:0000313" key="13">
    <source>
        <dbReference type="EMBL" id="CDP35219.1"/>
    </source>
</evidence>
<evidence type="ECO:0000256" key="9">
    <source>
        <dbReference type="ARBA" id="ARBA00031904"/>
    </source>
</evidence>
<evidence type="ECO:0000256" key="8">
    <source>
        <dbReference type="ARBA" id="ARBA00031329"/>
    </source>
</evidence>
<organism evidence="13">
    <name type="scientific">Blastobotrys adeninivorans</name>
    <name type="common">Yeast</name>
    <name type="synonym">Arxula adeninivorans</name>
    <dbReference type="NCBI Taxonomy" id="409370"/>
    <lineage>
        <taxon>Eukaryota</taxon>
        <taxon>Fungi</taxon>
        <taxon>Dikarya</taxon>
        <taxon>Ascomycota</taxon>
        <taxon>Saccharomycotina</taxon>
        <taxon>Dipodascomycetes</taxon>
        <taxon>Dipodascales</taxon>
        <taxon>Trichomonascaceae</taxon>
        <taxon>Blastobotrys</taxon>
    </lineage>
</organism>
<dbReference type="PRINTS" id="PR00097">
    <property type="entry name" value="ANTSNTHASEII"/>
</dbReference>
<dbReference type="PANTHER" id="PTHR11236:SF18">
    <property type="entry name" value="AMINODEOXYCHORISMATE SYNTHASE"/>
    <property type="match status" value="1"/>
</dbReference>
<dbReference type="GO" id="GO:0046654">
    <property type="term" value="P:tetrahydrofolate biosynthetic process"/>
    <property type="evidence" value="ECO:0007669"/>
    <property type="project" value="UniProtKB-UniPathway"/>
</dbReference>
<comment type="similarity">
    <text evidence="3">In the C-terminal section; belongs to the anthranilate synthase component I family.</text>
</comment>
<evidence type="ECO:0000259" key="10">
    <source>
        <dbReference type="Pfam" id="PF00117"/>
    </source>
</evidence>
<dbReference type="PRINTS" id="PR00099">
    <property type="entry name" value="CPSGATASE"/>
</dbReference>
<feature type="domain" description="Chorismate-utilising enzyme C-terminal" evidence="11">
    <location>
        <begin position="427"/>
        <end position="683"/>
    </location>
</feature>
<dbReference type="SUPFAM" id="SSF56322">
    <property type="entry name" value="ADC synthase"/>
    <property type="match status" value="1"/>
</dbReference>